<feature type="non-terminal residue" evidence="1">
    <location>
        <position position="41"/>
    </location>
</feature>
<name>A0A3B0ZX70_9ZZZZ</name>
<reference evidence="1" key="1">
    <citation type="submission" date="2018-06" db="EMBL/GenBank/DDBJ databases">
        <authorList>
            <person name="Zhirakovskaya E."/>
        </authorList>
    </citation>
    <scope>NUCLEOTIDE SEQUENCE</scope>
</reference>
<evidence type="ECO:0000313" key="1">
    <source>
        <dbReference type="EMBL" id="VAW85196.1"/>
    </source>
</evidence>
<accession>A0A3B0ZX70</accession>
<protein>
    <submittedName>
        <fullName evidence="1">Uncharacterized protein</fullName>
    </submittedName>
</protein>
<organism evidence="1">
    <name type="scientific">hydrothermal vent metagenome</name>
    <dbReference type="NCBI Taxonomy" id="652676"/>
    <lineage>
        <taxon>unclassified sequences</taxon>
        <taxon>metagenomes</taxon>
        <taxon>ecological metagenomes</taxon>
    </lineage>
</organism>
<dbReference type="EMBL" id="UOFQ01000018">
    <property type="protein sequence ID" value="VAW85196.1"/>
    <property type="molecule type" value="Genomic_DNA"/>
</dbReference>
<gene>
    <name evidence="1" type="ORF">MNBD_GAMMA17-1784</name>
</gene>
<dbReference type="AlphaFoldDB" id="A0A3B0ZX70"/>
<proteinExistence type="predicted"/>
<sequence>MIATDCHNLKQRPPNLRQAINEAGEMEIIGHSQAEKLANPT</sequence>